<keyword evidence="2" id="KW-1133">Transmembrane helix</keyword>
<evidence type="ECO:0000313" key="8">
    <source>
        <dbReference type="Proteomes" id="UP000285883"/>
    </source>
</evidence>
<feature type="transmembrane region" description="Helical" evidence="2">
    <location>
        <begin position="6"/>
        <end position="23"/>
    </location>
</feature>
<dbReference type="PANTHER" id="PTHR13219">
    <property type="entry name" value="TRANSMEMBRANE PROTEIN 94"/>
    <property type="match status" value="1"/>
</dbReference>
<name>A0A421F075_9STRA</name>
<dbReference type="EMBL" id="JPWU03000368">
    <property type="protein sequence ID" value="KAG2518503.1"/>
    <property type="molecule type" value="Genomic_DNA"/>
</dbReference>
<evidence type="ECO:0000313" key="5">
    <source>
        <dbReference type="EMBL" id="RLN13974.1"/>
    </source>
</evidence>
<evidence type="ECO:0008006" key="9">
    <source>
        <dbReference type="Google" id="ProtNLM"/>
    </source>
</evidence>
<comment type="caution">
    <text evidence="5">The sequence shown here is derived from an EMBL/GenBank/DDBJ whole genome shotgun (WGS) entry which is preliminary data.</text>
</comment>
<feature type="compositionally biased region" description="Basic and acidic residues" evidence="1">
    <location>
        <begin position="504"/>
        <end position="515"/>
    </location>
</feature>
<dbReference type="Proteomes" id="UP000792063">
    <property type="component" value="Unassembled WGS sequence"/>
</dbReference>
<sequence>MVSAGEGIFLVAAAVGNVLLNMTQKRRHHAEMAERVRVAVQQMLRENGKKEEDEEEEGPPIWLGSGLQPTALLPSNSYAACYRDNQWQRLPMNLLVDGDVVGLMSGDIAPGEVRPVGTTDGDQEQQQIYSRGCKLPTWTQRQTSDTSRCTATFDPPLLLELCGEMRIFEMLETPVTPSVEEIFLLNDKQNNNSTVLDLHAERDCDTGLKFEDPKWKQHLPSLKPIGLAIMVNDDENPEQLYDENMRYLANEALCPVDDNDATDPYLRSFADDLNMFQRRQSIHIICPRLAHHEHTNDHHDQGQEDTRYRGNLKSHLYSTVVLDKRSHRHQLLSRGHPTVVLAHCSEYWDGKSICPLTSEKQRAILDIDGPDPHRMTSNYSDWDVKARLPHGVEAIKRHLAEVDNVPLLVSLYTDSTPETISEMISIFQENHEVVMGVGSSLKESNAPLFSKADLAVALQGGVQAFFDQQIPHGKELPVFSDEDIQFSHILNTLACSFRLKSTRDGADSQGKHNPEPAEAEDNATTGGTASVAHLIELIRLGRRMLTNFCQMNTFIFVSQLFLATLILASYAVPFPHLLLSMARAGFVGADGVTLWNFVSASVPWTFWAVVFGMWPLLIVAIDEAVKTHDKRHLVRYNKFLRMQFDTRLGMWSPK</sequence>
<keyword evidence="2" id="KW-0472">Membrane</keyword>
<reference evidence="3" key="3">
    <citation type="submission" date="2020-06" db="EMBL/GenBank/DDBJ databases">
        <authorList>
            <person name="Studholme D.J."/>
        </authorList>
    </citation>
    <scope>NUCLEOTIDE SEQUENCE</scope>
    <source>
        <strain evidence="3">NZFS 2646</strain>
        <strain evidence="4">NZFS 3630</strain>
    </source>
</reference>
<dbReference type="Proteomes" id="UP000285883">
    <property type="component" value="Unassembled WGS sequence"/>
</dbReference>
<gene>
    <name evidence="5" type="ORF">BBI17_008057</name>
    <name evidence="6" type="ORF">BBO99_00008127</name>
    <name evidence="3" type="ORF">JM16_007790</name>
    <name evidence="4" type="ORF">JM18_007723</name>
</gene>
<dbReference type="PANTHER" id="PTHR13219:SF6">
    <property type="entry name" value="TRANSMEMBRANE PROTEIN 94"/>
    <property type="match status" value="1"/>
</dbReference>
<accession>A0A421F075</accession>
<evidence type="ECO:0000256" key="1">
    <source>
        <dbReference type="SAM" id="MobiDB-lite"/>
    </source>
</evidence>
<dbReference type="EMBL" id="MAYM02001676">
    <property type="protein sequence ID" value="RLN13974.1"/>
    <property type="molecule type" value="Genomic_DNA"/>
</dbReference>
<evidence type="ECO:0000313" key="3">
    <source>
        <dbReference type="EMBL" id="KAG2515080.1"/>
    </source>
</evidence>
<feature type="region of interest" description="Disordered" evidence="1">
    <location>
        <begin position="504"/>
        <end position="525"/>
    </location>
</feature>
<proteinExistence type="predicted"/>
<reference evidence="7 8" key="2">
    <citation type="submission" date="2018-07" db="EMBL/GenBank/DDBJ databases">
        <title>Genome sequencing of oomycete isolates from Chile give support for New Zealand origin for Phytophthora kernoviae and make available the first Nothophytophthora sp. genome.</title>
        <authorList>
            <person name="Studholme D.J."/>
            <person name="Sanfuentes E."/>
            <person name="Panda P."/>
            <person name="Hill R."/>
            <person name="Sambles C."/>
            <person name="Grant M."/>
            <person name="Williams N.M."/>
            <person name="Mcdougal R.L."/>
        </authorList>
    </citation>
    <scope>NUCLEOTIDE SEQUENCE [LARGE SCALE GENOMIC DNA]</scope>
    <source>
        <strain evidence="5">Chile2</strain>
        <strain evidence="6">Chile4</strain>
    </source>
</reference>
<dbReference type="EMBL" id="JPWV03000361">
    <property type="protein sequence ID" value="KAG2515080.1"/>
    <property type="molecule type" value="Genomic_DNA"/>
</dbReference>
<dbReference type="EMBL" id="MBDN02000389">
    <property type="protein sequence ID" value="RLN75698.1"/>
    <property type="molecule type" value="Genomic_DNA"/>
</dbReference>
<evidence type="ECO:0000313" key="7">
    <source>
        <dbReference type="Proteomes" id="UP000285624"/>
    </source>
</evidence>
<dbReference type="AlphaFoldDB" id="A0A421F075"/>
<evidence type="ECO:0000313" key="6">
    <source>
        <dbReference type="EMBL" id="RLN75698.1"/>
    </source>
</evidence>
<feature type="transmembrane region" description="Helical" evidence="2">
    <location>
        <begin position="552"/>
        <end position="572"/>
    </location>
</feature>
<feature type="region of interest" description="Disordered" evidence="1">
    <location>
        <begin position="47"/>
        <end position="66"/>
    </location>
</feature>
<reference evidence="3" key="1">
    <citation type="journal article" date="2015" name="Genom Data">
        <title>Genome sequences of six Phytophthora species associated with forests in New Zealand.</title>
        <authorList>
            <person name="Studholme D.J."/>
            <person name="McDougal R.L."/>
            <person name="Sambles C."/>
            <person name="Hansen E."/>
            <person name="Hardy G."/>
            <person name="Grant M."/>
            <person name="Ganley R.J."/>
            <person name="Williams N.M."/>
        </authorList>
    </citation>
    <scope>NUCLEOTIDE SEQUENCE</scope>
    <source>
        <strain evidence="3">NZFS 2646</strain>
        <strain evidence="4">NZFS 3630</strain>
    </source>
</reference>
<dbReference type="Proteomes" id="UP000785171">
    <property type="component" value="Unassembled WGS sequence"/>
</dbReference>
<evidence type="ECO:0000256" key="2">
    <source>
        <dbReference type="SAM" id="Phobius"/>
    </source>
</evidence>
<protein>
    <recommendedName>
        <fullName evidence="9">Cation-transporting P-type ATPase C-terminal domain-containing protein</fullName>
    </recommendedName>
</protein>
<feature type="transmembrane region" description="Helical" evidence="2">
    <location>
        <begin position="604"/>
        <end position="625"/>
    </location>
</feature>
<keyword evidence="7" id="KW-1185">Reference proteome</keyword>
<evidence type="ECO:0000313" key="4">
    <source>
        <dbReference type="EMBL" id="KAG2518503.1"/>
    </source>
</evidence>
<keyword evidence="2" id="KW-0812">Transmembrane</keyword>
<organism evidence="5 8">
    <name type="scientific">Phytophthora kernoviae</name>
    <dbReference type="NCBI Taxonomy" id="325452"/>
    <lineage>
        <taxon>Eukaryota</taxon>
        <taxon>Sar</taxon>
        <taxon>Stramenopiles</taxon>
        <taxon>Oomycota</taxon>
        <taxon>Peronosporomycetes</taxon>
        <taxon>Peronosporales</taxon>
        <taxon>Peronosporaceae</taxon>
        <taxon>Phytophthora</taxon>
    </lineage>
</organism>
<dbReference type="InterPro" id="IPR039720">
    <property type="entry name" value="TMEM94"/>
</dbReference>
<dbReference type="Proteomes" id="UP000285624">
    <property type="component" value="Unassembled WGS sequence"/>
</dbReference>